<reference evidence="4 5" key="1">
    <citation type="journal article" date="2019" name="Int. J. Syst. Evol. Microbiol.">
        <title>The Global Catalogue of Microorganisms (GCM) 10K type strain sequencing project: providing services to taxonomists for standard genome sequencing and annotation.</title>
        <authorList>
            <consortium name="The Broad Institute Genomics Platform"/>
            <consortium name="The Broad Institute Genome Sequencing Center for Infectious Disease"/>
            <person name="Wu L."/>
            <person name="Ma J."/>
        </authorList>
    </citation>
    <scope>NUCLEOTIDE SEQUENCE [LARGE SCALE GENOMIC DNA]</scope>
    <source>
        <strain evidence="4 5">JCM 9650</strain>
    </source>
</reference>
<evidence type="ECO:0000256" key="2">
    <source>
        <dbReference type="HAMAP-Rule" id="MF_00984"/>
    </source>
</evidence>
<sequence>MFRGHRARRQPYGTDLYAYPPGAGEQAGGVRAREGNAMNETMVCVVGNVATRPVYRETVSGPSARFRIAVTARYWDREKNGWADGHTNFFTVWANRQLATNAAASLSVGEPVIVQGRLKVRTETREGQPDWMSADIDAVSVGHDLTRGTTAFRRAPRPESNAAPDRPEPTWETDPAPSPPVDGSATDGATAADSDDVAGELRPEAAMVT</sequence>
<comment type="subunit">
    <text evidence="2">Homotetramer.</text>
</comment>
<dbReference type="Gene3D" id="2.40.50.140">
    <property type="entry name" value="Nucleic acid-binding proteins"/>
    <property type="match status" value="1"/>
</dbReference>
<dbReference type="InterPro" id="IPR000424">
    <property type="entry name" value="Primosome_PriB/ssb"/>
</dbReference>
<proteinExistence type="inferred from homology"/>
<evidence type="ECO:0000256" key="3">
    <source>
        <dbReference type="SAM" id="MobiDB-lite"/>
    </source>
</evidence>
<organism evidence="4 5">
    <name type="scientific">Streptomyces erythrogriseus</name>
    <dbReference type="NCBI Taxonomy" id="284027"/>
    <lineage>
        <taxon>Bacteria</taxon>
        <taxon>Bacillati</taxon>
        <taxon>Actinomycetota</taxon>
        <taxon>Actinomycetes</taxon>
        <taxon>Kitasatosporales</taxon>
        <taxon>Streptomycetaceae</taxon>
        <taxon>Streptomyces</taxon>
        <taxon>Streptomyces griseoincarnatus group</taxon>
    </lineage>
</organism>
<accession>A0ABN3XDX9</accession>
<comment type="caution">
    <text evidence="2">Lacks conserved residue(s) required for the propagation of feature annotation.</text>
</comment>
<evidence type="ECO:0000256" key="1">
    <source>
        <dbReference type="ARBA" id="ARBA00023125"/>
    </source>
</evidence>
<dbReference type="Proteomes" id="UP001501423">
    <property type="component" value="Unassembled WGS sequence"/>
</dbReference>
<dbReference type="HAMAP" id="MF_00984">
    <property type="entry name" value="SSB"/>
    <property type="match status" value="1"/>
</dbReference>
<dbReference type="Pfam" id="PF00436">
    <property type="entry name" value="SSB"/>
    <property type="match status" value="1"/>
</dbReference>
<keyword evidence="1 2" id="KW-0238">DNA-binding</keyword>
<feature type="compositionally biased region" description="Low complexity" evidence="3">
    <location>
        <begin position="181"/>
        <end position="192"/>
    </location>
</feature>
<feature type="region of interest" description="Disordered" evidence="3">
    <location>
        <begin position="148"/>
        <end position="209"/>
    </location>
</feature>
<evidence type="ECO:0000313" key="4">
    <source>
        <dbReference type="EMBL" id="GAA2949383.1"/>
    </source>
</evidence>
<dbReference type="PROSITE" id="PS50935">
    <property type="entry name" value="SSB"/>
    <property type="match status" value="1"/>
</dbReference>
<keyword evidence="5" id="KW-1185">Reference proteome</keyword>
<comment type="caution">
    <text evidence="4">The sequence shown here is derived from an EMBL/GenBank/DDBJ whole genome shotgun (WGS) entry which is preliminary data.</text>
</comment>
<gene>
    <name evidence="4" type="ORF">GCM10010478_57970</name>
</gene>
<name>A0ABN3XDX9_9ACTN</name>
<protein>
    <recommendedName>
        <fullName evidence="2">Single-stranded DNA-binding protein</fullName>
        <shortName evidence="2">SSB</shortName>
    </recommendedName>
</protein>
<dbReference type="EMBL" id="BAAAVA010000105">
    <property type="protein sequence ID" value="GAA2949383.1"/>
    <property type="molecule type" value="Genomic_DNA"/>
</dbReference>
<dbReference type="CDD" id="cd04496">
    <property type="entry name" value="SSB_OBF"/>
    <property type="match status" value="1"/>
</dbReference>
<dbReference type="InterPro" id="IPR012340">
    <property type="entry name" value="NA-bd_OB-fold"/>
</dbReference>
<evidence type="ECO:0000313" key="5">
    <source>
        <dbReference type="Proteomes" id="UP001501423"/>
    </source>
</evidence>
<dbReference type="InterPro" id="IPR011344">
    <property type="entry name" value="ssDNA-bd"/>
</dbReference>
<dbReference type="SUPFAM" id="SSF50249">
    <property type="entry name" value="Nucleic acid-binding proteins"/>
    <property type="match status" value="1"/>
</dbReference>